<accession>A0A2P2KIJ2</accession>
<sequence>MCGYCFHNGMSLFACHCHHFCQLKNFLGLGNGFPLLLQGCSEGLDLDLQYKVSLKHESY</sequence>
<name>A0A2P2KIJ2_RHIMU</name>
<dbReference type="EMBL" id="GGEC01025056">
    <property type="protein sequence ID" value="MBX05540.1"/>
    <property type="molecule type" value="Transcribed_RNA"/>
</dbReference>
<proteinExistence type="predicted"/>
<reference evidence="1" key="1">
    <citation type="submission" date="2018-02" db="EMBL/GenBank/DDBJ databases">
        <title>Rhizophora mucronata_Transcriptome.</title>
        <authorList>
            <person name="Meera S.P."/>
            <person name="Sreeshan A."/>
            <person name="Augustine A."/>
        </authorList>
    </citation>
    <scope>NUCLEOTIDE SEQUENCE</scope>
    <source>
        <tissue evidence="1">Leaf</tissue>
    </source>
</reference>
<protein>
    <submittedName>
        <fullName evidence="1">Uncharacterized protein MANES_11G115700</fullName>
    </submittedName>
</protein>
<evidence type="ECO:0000313" key="1">
    <source>
        <dbReference type="EMBL" id="MBX05540.1"/>
    </source>
</evidence>
<organism evidence="1">
    <name type="scientific">Rhizophora mucronata</name>
    <name type="common">Asiatic mangrove</name>
    <dbReference type="NCBI Taxonomy" id="61149"/>
    <lineage>
        <taxon>Eukaryota</taxon>
        <taxon>Viridiplantae</taxon>
        <taxon>Streptophyta</taxon>
        <taxon>Embryophyta</taxon>
        <taxon>Tracheophyta</taxon>
        <taxon>Spermatophyta</taxon>
        <taxon>Magnoliopsida</taxon>
        <taxon>eudicotyledons</taxon>
        <taxon>Gunneridae</taxon>
        <taxon>Pentapetalae</taxon>
        <taxon>rosids</taxon>
        <taxon>fabids</taxon>
        <taxon>Malpighiales</taxon>
        <taxon>Rhizophoraceae</taxon>
        <taxon>Rhizophora</taxon>
    </lineage>
</organism>
<dbReference type="AlphaFoldDB" id="A0A2P2KIJ2"/>